<proteinExistence type="predicted"/>
<dbReference type="AlphaFoldDB" id="A0A1I6UTA9"/>
<keyword evidence="2" id="KW-1185">Reference proteome</keyword>
<sequence>MSLYERLYDETERAQVRFVGFVSDEGRYDFGIVYTHMFFGKPLVVCLQTGRCSLLSQEDIDHLEDIQRIYQLKSRDEAQAVSNFLHHHVPNLGMEAEVESC</sequence>
<dbReference type="Pfam" id="PF11256">
    <property type="entry name" value="SAV0927-like"/>
    <property type="match status" value="1"/>
</dbReference>
<evidence type="ECO:0008006" key="3">
    <source>
        <dbReference type="Google" id="ProtNLM"/>
    </source>
</evidence>
<dbReference type="RefSeq" id="WP_091839881.1">
    <property type="nucleotide sequence ID" value="NZ_FPAA01000020.1"/>
</dbReference>
<protein>
    <recommendedName>
        <fullName evidence="3">DUF3055 domain-containing protein</fullName>
    </recommendedName>
</protein>
<evidence type="ECO:0000313" key="2">
    <source>
        <dbReference type="Proteomes" id="UP000198660"/>
    </source>
</evidence>
<dbReference type="EMBL" id="FPAA01000020">
    <property type="protein sequence ID" value="SFT04698.1"/>
    <property type="molecule type" value="Genomic_DNA"/>
</dbReference>
<evidence type="ECO:0000313" key="1">
    <source>
        <dbReference type="EMBL" id="SFT04698.1"/>
    </source>
</evidence>
<dbReference type="OrthoDB" id="2353476at2"/>
<reference evidence="2" key="1">
    <citation type="submission" date="2016-10" db="EMBL/GenBank/DDBJ databases">
        <authorList>
            <person name="Varghese N."/>
            <person name="Submissions S."/>
        </authorList>
    </citation>
    <scope>NUCLEOTIDE SEQUENCE [LARGE SCALE GENOMIC DNA]</scope>
    <source>
        <strain evidence="2">DSM 45789</strain>
    </source>
</reference>
<accession>A0A1I6UTA9</accession>
<dbReference type="Proteomes" id="UP000198660">
    <property type="component" value="Unassembled WGS sequence"/>
</dbReference>
<dbReference type="InterPro" id="IPR021415">
    <property type="entry name" value="SAV0927-like"/>
</dbReference>
<organism evidence="1 2">
    <name type="scientific">Marininema halotolerans</name>
    <dbReference type="NCBI Taxonomy" id="1155944"/>
    <lineage>
        <taxon>Bacteria</taxon>
        <taxon>Bacillati</taxon>
        <taxon>Bacillota</taxon>
        <taxon>Bacilli</taxon>
        <taxon>Bacillales</taxon>
        <taxon>Thermoactinomycetaceae</taxon>
        <taxon>Marininema</taxon>
    </lineage>
</organism>
<name>A0A1I6UTA9_9BACL</name>
<gene>
    <name evidence="1" type="ORF">SAMN05444972_12023</name>
</gene>